<dbReference type="Pfam" id="PF00482">
    <property type="entry name" value="T2SSF"/>
    <property type="match status" value="2"/>
</dbReference>
<dbReference type="AlphaFoldDB" id="A0A1G7BLZ2"/>
<keyword evidence="5 8" id="KW-0812">Transmembrane</keyword>
<dbReference type="InterPro" id="IPR018076">
    <property type="entry name" value="T2SS_GspF_dom"/>
</dbReference>
<evidence type="ECO:0000256" key="7">
    <source>
        <dbReference type="ARBA" id="ARBA00023136"/>
    </source>
</evidence>
<dbReference type="RefSeq" id="WP_092745334.1">
    <property type="nucleotide sequence ID" value="NZ_FMZC01000014.1"/>
</dbReference>
<feature type="transmembrane region" description="Helical" evidence="8">
    <location>
        <begin position="231"/>
        <end position="257"/>
    </location>
</feature>
<accession>A0A1G7BLZ2</accession>
<evidence type="ECO:0000256" key="2">
    <source>
        <dbReference type="ARBA" id="ARBA00005745"/>
    </source>
</evidence>
<reference evidence="10 11" key="1">
    <citation type="submission" date="2016-10" db="EMBL/GenBank/DDBJ databases">
        <authorList>
            <person name="de Groot N.N."/>
        </authorList>
    </citation>
    <scope>NUCLEOTIDE SEQUENCE [LARGE SCALE GENOMIC DNA]</scope>
    <source>
        <strain evidence="10 11">DSM 16619</strain>
    </source>
</reference>
<dbReference type="EMBL" id="FMZC01000014">
    <property type="protein sequence ID" value="SDE27476.1"/>
    <property type="molecule type" value="Genomic_DNA"/>
</dbReference>
<organism evidence="10 11">
    <name type="scientific">Paracidovorax valerianellae</name>
    <dbReference type="NCBI Taxonomy" id="187868"/>
    <lineage>
        <taxon>Bacteria</taxon>
        <taxon>Pseudomonadati</taxon>
        <taxon>Pseudomonadota</taxon>
        <taxon>Betaproteobacteria</taxon>
        <taxon>Burkholderiales</taxon>
        <taxon>Comamonadaceae</taxon>
        <taxon>Paracidovorax</taxon>
    </lineage>
</organism>
<comment type="similarity">
    <text evidence="2">Belongs to the GSP F family.</text>
</comment>
<evidence type="ECO:0000256" key="8">
    <source>
        <dbReference type="SAM" id="Phobius"/>
    </source>
</evidence>
<comment type="subcellular location">
    <subcellularLocation>
        <location evidence="1">Cell inner membrane</location>
        <topology evidence="1">Multi-pass membrane protein</topology>
    </subcellularLocation>
</comment>
<evidence type="ECO:0000256" key="1">
    <source>
        <dbReference type="ARBA" id="ARBA00004429"/>
    </source>
</evidence>
<evidence type="ECO:0000256" key="4">
    <source>
        <dbReference type="ARBA" id="ARBA00022519"/>
    </source>
</evidence>
<feature type="transmembrane region" description="Helical" evidence="8">
    <location>
        <begin position="395"/>
        <end position="418"/>
    </location>
</feature>
<dbReference type="InterPro" id="IPR003004">
    <property type="entry name" value="GspF/PilC"/>
</dbReference>
<dbReference type="FunFam" id="1.20.81.30:FF:000001">
    <property type="entry name" value="Type II secretion system protein F"/>
    <property type="match status" value="1"/>
</dbReference>
<name>A0A1G7BLZ2_9BURK</name>
<dbReference type="InterPro" id="IPR042094">
    <property type="entry name" value="T2SS_GspF_sf"/>
</dbReference>
<feature type="transmembrane region" description="Helical" evidence="8">
    <location>
        <begin position="185"/>
        <end position="211"/>
    </location>
</feature>
<keyword evidence="4" id="KW-0997">Cell inner membrane</keyword>
<sequence length="423" mass="44713">MPDYVWRAAAASGKVVEGRLSAVTEAQALKQLRAQGLTPLSIGDSATSAGASSGSAMGAASANEAIGAAAVPKGRAGKGPVKAADVLALTSELSIMLRAGLALDNALRVLIDMSYKPSMASLLQGILDAVKGGTPLSRALAQHRDLFGDFYINMIRSGEASGQMSSVLERLVEHMERQRALRDSVISATIYPAILLGVAVLSLIAMLGFVVPQFEKLFTDMGDALPMPTQIVMALGHAFTRYGLFIGIVALGLGLMVRRWVASPAGRQWWQARLLKLPLMGRLALKYQLTLFSRSLGTLLGNGVPMLTALHIATETVSNTVLQQALSRVAPIVKEGGKVVQAVSATGIFEPLAINLIRVGEETGRIGQMMIELSNILNREVETGIKRLLTLVEPVLILVLGILIAAIIVSILLGILSINDLAV</sequence>
<dbReference type="PANTHER" id="PTHR30012:SF7">
    <property type="entry name" value="PROTEIN TRANSPORT PROTEIN HOFC HOMOLOG"/>
    <property type="match status" value="1"/>
</dbReference>
<evidence type="ECO:0000256" key="3">
    <source>
        <dbReference type="ARBA" id="ARBA00022475"/>
    </source>
</evidence>
<dbReference type="GO" id="GO:0005886">
    <property type="term" value="C:plasma membrane"/>
    <property type="evidence" value="ECO:0007669"/>
    <property type="project" value="UniProtKB-SubCell"/>
</dbReference>
<dbReference type="STRING" id="187868.SAMN05192589_114100"/>
<evidence type="ECO:0000256" key="6">
    <source>
        <dbReference type="ARBA" id="ARBA00022989"/>
    </source>
</evidence>
<dbReference type="PANTHER" id="PTHR30012">
    <property type="entry name" value="GENERAL SECRETION PATHWAY PROTEIN"/>
    <property type="match status" value="1"/>
</dbReference>
<evidence type="ECO:0000256" key="5">
    <source>
        <dbReference type="ARBA" id="ARBA00022692"/>
    </source>
</evidence>
<gene>
    <name evidence="10" type="ORF">SAMN05192589_114100</name>
</gene>
<keyword evidence="7 8" id="KW-0472">Membrane</keyword>
<keyword evidence="11" id="KW-1185">Reference proteome</keyword>
<keyword evidence="6 8" id="KW-1133">Transmembrane helix</keyword>
<evidence type="ECO:0000313" key="11">
    <source>
        <dbReference type="Proteomes" id="UP000198781"/>
    </source>
</evidence>
<dbReference type="PRINTS" id="PR00812">
    <property type="entry name" value="BCTERIALGSPF"/>
</dbReference>
<keyword evidence="3" id="KW-1003">Cell membrane</keyword>
<dbReference type="Gene3D" id="1.20.81.30">
    <property type="entry name" value="Type II secretion system (T2SS), domain F"/>
    <property type="match status" value="2"/>
</dbReference>
<dbReference type="Proteomes" id="UP000198781">
    <property type="component" value="Unassembled WGS sequence"/>
</dbReference>
<feature type="domain" description="Type II secretion system protein GspF" evidence="9">
    <location>
        <begin position="90"/>
        <end position="212"/>
    </location>
</feature>
<evidence type="ECO:0000313" key="10">
    <source>
        <dbReference type="EMBL" id="SDE27476.1"/>
    </source>
</evidence>
<dbReference type="GO" id="GO:0015628">
    <property type="term" value="P:protein secretion by the type II secretion system"/>
    <property type="evidence" value="ECO:0007669"/>
    <property type="project" value="TreeGrafter"/>
</dbReference>
<evidence type="ECO:0000259" key="9">
    <source>
        <dbReference type="Pfam" id="PF00482"/>
    </source>
</evidence>
<protein>
    <submittedName>
        <fullName evidence="10">General secretion pathway protein F</fullName>
    </submittedName>
</protein>
<proteinExistence type="inferred from homology"/>
<feature type="domain" description="Type II secretion system protein GspF" evidence="9">
    <location>
        <begin position="292"/>
        <end position="413"/>
    </location>
</feature>
<dbReference type="OrthoDB" id="9805682at2"/>